<dbReference type="SUPFAM" id="SSF52540">
    <property type="entry name" value="P-loop containing nucleoside triphosphate hydrolases"/>
    <property type="match status" value="2"/>
</dbReference>
<dbReference type="PANTHER" id="PTHR47396:SF1">
    <property type="entry name" value="ATP-DEPENDENT HELICASE IRC3-RELATED"/>
    <property type="match status" value="1"/>
</dbReference>
<keyword evidence="4" id="KW-0347">Helicase</keyword>
<keyword evidence="1" id="KW-0175">Coiled coil</keyword>
<feature type="coiled-coil region" evidence="1">
    <location>
        <begin position="1"/>
        <end position="56"/>
    </location>
</feature>
<dbReference type="EMBL" id="RBZP01000002">
    <property type="protein sequence ID" value="RKQ35606.1"/>
    <property type="molecule type" value="Genomic_DNA"/>
</dbReference>
<dbReference type="SMART" id="SM00487">
    <property type="entry name" value="DEXDc"/>
    <property type="match status" value="1"/>
</dbReference>
<dbReference type="CDD" id="cd18785">
    <property type="entry name" value="SF2_C"/>
    <property type="match status" value="1"/>
</dbReference>
<organism evidence="4 5">
    <name type="scientific">Oceanobacillus halophilus</name>
    <dbReference type="NCBI Taxonomy" id="930130"/>
    <lineage>
        <taxon>Bacteria</taxon>
        <taxon>Bacillati</taxon>
        <taxon>Bacillota</taxon>
        <taxon>Bacilli</taxon>
        <taxon>Bacillales</taxon>
        <taxon>Bacillaceae</taxon>
        <taxon>Oceanobacillus</taxon>
    </lineage>
</organism>
<accession>A0A495AAU7</accession>
<proteinExistence type="predicted"/>
<dbReference type="Pfam" id="PF04851">
    <property type="entry name" value="ResIII"/>
    <property type="match status" value="1"/>
</dbReference>
<dbReference type="InterPro" id="IPR027417">
    <property type="entry name" value="P-loop_NTPase"/>
</dbReference>
<dbReference type="PANTHER" id="PTHR47396">
    <property type="entry name" value="TYPE I RESTRICTION ENZYME ECOKI R PROTEIN"/>
    <property type="match status" value="1"/>
</dbReference>
<keyword evidence="5" id="KW-1185">Reference proteome</keyword>
<evidence type="ECO:0000313" key="4">
    <source>
        <dbReference type="EMBL" id="RKQ35606.1"/>
    </source>
</evidence>
<dbReference type="RefSeq" id="WP_121203237.1">
    <property type="nucleotide sequence ID" value="NZ_RBZP01000002.1"/>
</dbReference>
<dbReference type="GO" id="GO:0003677">
    <property type="term" value="F:DNA binding"/>
    <property type="evidence" value="ECO:0007669"/>
    <property type="project" value="InterPro"/>
</dbReference>
<gene>
    <name evidence="4" type="ORF">D8M06_04875</name>
</gene>
<keyword evidence="4" id="KW-0378">Hydrolase</keyword>
<evidence type="ECO:0000259" key="2">
    <source>
        <dbReference type="PROSITE" id="PS51192"/>
    </source>
</evidence>
<evidence type="ECO:0000313" key="5">
    <source>
        <dbReference type="Proteomes" id="UP000269301"/>
    </source>
</evidence>
<dbReference type="InterPro" id="IPR006935">
    <property type="entry name" value="Helicase/UvrB_N"/>
</dbReference>
<dbReference type="AlphaFoldDB" id="A0A495AAU7"/>
<dbReference type="Gene3D" id="3.40.50.300">
    <property type="entry name" value="P-loop containing nucleotide triphosphate hydrolases"/>
    <property type="match status" value="2"/>
</dbReference>
<dbReference type="GO" id="GO:0005829">
    <property type="term" value="C:cytosol"/>
    <property type="evidence" value="ECO:0007669"/>
    <property type="project" value="TreeGrafter"/>
</dbReference>
<feature type="domain" description="Helicase C-terminal" evidence="3">
    <location>
        <begin position="585"/>
        <end position="765"/>
    </location>
</feature>
<dbReference type="CDD" id="cd17926">
    <property type="entry name" value="DEXHc_RE"/>
    <property type="match status" value="1"/>
</dbReference>
<feature type="domain" description="Helicase ATP-binding" evidence="2">
    <location>
        <begin position="400"/>
        <end position="536"/>
    </location>
</feature>
<dbReference type="Proteomes" id="UP000269301">
    <property type="component" value="Unassembled WGS sequence"/>
</dbReference>
<dbReference type="Pfam" id="PF22548">
    <property type="entry name" value="AEP-TOTE"/>
    <property type="match status" value="1"/>
</dbReference>
<dbReference type="GO" id="GO:0016787">
    <property type="term" value="F:hydrolase activity"/>
    <property type="evidence" value="ECO:0007669"/>
    <property type="project" value="InterPro"/>
</dbReference>
<dbReference type="GO" id="GO:0005524">
    <property type="term" value="F:ATP binding"/>
    <property type="evidence" value="ECO:0007669"/>
    <property type="project" value="InterPro"/>
</dbReference>
<comment type="caution">
    <text evidence="4">The sequence shown here is derived from an EMBL/GenBank/DDBJ whole genome shotgun (WGS) entry which is preliminary data.</text>
</comment>
<evidence type="ECO:0000256" key="1">
    <source>
        <dbReference type="SAM" id="Coils"/>
    </source>
</evidence>
<evidence type="ECO:0000259" key="3">
    <source>
        <dbReference type="PROSITE" id="PS51194"/>
    </source>
</evidence>
<dbReference type="Pfam" id="PF00271">
    <property type="entry name" value="Helicase_C"/>
    <property type="match status" value="1"/>
</dbReference>
<reference evidence="4 5" key="1">
    <citation type="journal article" date="2016" name="Int. J. Syst. Evol. Microbiol.">
        <title>Oceanobacillus halophilus sp. nov., a novel moderately halophilic bacterium from a hypersaline lake.</title>
        <authorList>
            <person name="Amoozegar M.A."/>
            <person name="Bagheri M."/>
            <person name="Makhdoumi A."/>
            <person name="Nikou M.M."/>
            <person name="Fazeli S.A.S."/>
            <person name="Schumann P."/>
            <person name="Sproer C."/>
            <person name="Sanchez-Porro C."/>
            <person name="Ventosa A."/>
        </authorList>
    </citation>
    <scope>NUCLEOTIDE SEQUENCE [LARGE SCALE GENOMIC DNA]</scope>
    <source>
        <strain evidence="4 5">DSM 23996</strain>
    </source>
</reference>
<keyword evidence="4" id="KW-0067">ATP-binding</keyword>
<dbReference type="InterPro" id="IPR050742">
    <property type="entry name" value="Helicase_Restrict-Modif_Enz"/>
</dbReference>
<dbReference type="OrthoDB" id="9802848at2"/>
<dbReference type="PROSITE" id="PS51194">
    <property type="entry name" value="HELICASE_CTER"/>
    <property type="match status" value="1"/>
</dbReference>
<name>A0A495AAU7_9BACI</name>
<dbReference type="InterPro" id="IPR014001">
    <property type="entry name" value="Helicase_ATP-bd"/>
</dbReference>
<sequence length="765" mass="88051">MADLKIRLQKALKEIERLKGENKQLKDLLTSHHIPIQLEEKSLNEAKNEKIKARIQLFRSLFKGRDDVFAQQWRKDNGKIQYSPAYNRKSQEYIPLTDQVIYNHLAGKKVIGIYPVQNDDTCWFVAIDFDKKNWKKDARAFMSVCKEYEVPANMERSRSGNGCHIWIFFNDAIPAKLARKLGHALLSRTREKQGNLESFDRLFPNQDSLPKGGFGNLIALPLQKKTRKQNNSVFLDESFNPYSNQWKYLSQISKITREAVEGIINKYGYNTNKGSIIAEKIQQVILPAKIEIIYKNGLYIPKDVLPEYLLEQITKLGRFNNPKYYQAQAKRLSTYNIPKIIDCTDNLEDELFLPRGCFGAVKKLLQENQIQLIVKNNTNLGRPVNSDFLGKLTAQQEEAVQTLLHYKTGILSAATGFGKTVVAAALIARRNVNTLVIVHTKQLLDQWKERLSSFLQLDHADIGQIGGGKRSAKGSIDIATIQSLGYQGKVKDIIKNYGQIIVDECHHISAFSFERVLKHAEATYVHGLTATPTRKDGLHPIMTMQCGPTRYKVSAKDQAKVRPFKHVLLPRKTFFKSKLEDNDVNIQRLYSEISQDTKRNEKIFNDVLLELERGSKPIILTERIEHVYELEKMFRAFAKNIIVLTGELKKKERETRLQQLKNIPDEKERLIIATGKYIGEGFDNAVLDTLFLVMPIAWKGTLQQYVGRLHRVHENKEMVKVYDYVDYREDIFKNMFEKRKSGYKALGYIVEEAGSKALTEQMRLF</sequence>
<dbReference type="PROSITE" id="PS51192">
    <property type="entry name" value="HELICASE_ATP_BIND_1"/>
    <property type="match status" value="1"/>
</dbReference>
<dbReference type="InterPro" id="IPR054347">
    <property type="entry name" value="TOTE_primase"/>
</dbReference>
<dbReference type="InterPro" id="IPR001650">
    <property type="entry name" value="Helicase_C-like"/>
</dbReference>
<keyword evidence="4" id="KW-0547">Nucleotide-binding</keyword>
<protein>
    <submittedName>
        <fullName evidence="4">DEAD/DEAH box helicase</fullName>
    </submittedName>
</protein>
<dbReference type="GO" id="GO:0004386">
    <property type="term" value="F:helicase activity"/>
    <property type="evidence" value="ECO:0007669"/>
    <property type="project" value="UniProtKB-KW"/>
</dbReference>